<proteinExistence type="predicted"/>
<dbReference type="CDD" id="cd02440">
    <property type="entry name" value="AdoMet_MTases"/>
    <property type="match status" value="1"/>
</dbReference>
<evidence type="ECO:0000313" key="3">
    <source>
        <dbReference type="Proteomes" id="UP001300502"/>
    </source>
</evidence>
<protein>
    <recommendedName>
        <fullName evidence="1">Methyltransferase type 12 domain-containing protein</fullName>
    </recommendedName>
</protein>
<feature type="domain" description="Methyltransferase type 12" evidence="1">
    <location>
        <begin position="64"/>
        <end position="161"/>
    </location>
</feature>
<dbReference type="Proteomes" id="UP001300502">
    <property type="component" value="Unassembled WGS sequence"/>
</dbReference>
<name>A0AAV9IKL9_9RHOD</name>
<gene>
    <name evidence="2" type="ORF">GAYE_SCF47G5907</name>
</gene>
<sequence>MTVDKERKEPTSSYPAEWEQHRIVQSNLFRQQVETFLRPIPKDVQQRMERIAEALLLQPQDTLIDVGCGTGAMVPFIHKYIPLSHIWLCDCSEAMLEQAKKRFPECHSIHCDFLKLQQAPEKTTELDKVDVVLCNAVFGNFIDQQAALQVASHLLKKGGRLVVSHPMGRGFVQRLHESNPAMVPHLLPDRQAWQCLSWRSWRMTLEYYCDESELYIARLLKE</sequence>
<dbReference type="InterPro" id="IPR029063">
    <property type="entry name" value="SAM-dependent_MTases_sf"/>
</dbReference>
<dbReference type="EMBL" id="JANCYU010000058">
    <property type="protein sequence ID" value="KAK4527973.1"/>
    <property type="molecule type" value="Genomic_DNA"/>
</dbReference>
<dbReference type="Pfam" id="PF08242">
    <property type="entry name" value="Methyltransf_12"/>
    <property type="match status" value="1"/>
</dbReference>
<dbReference type="Gene3D" id="3.40.50.150">
    <property type="entry name" value="Vaccinia Virus protein VP39"/>
    <property type="match status" value="1"/>
</dbReference>
<dbReference type="SUPFAM" id="SSF53335">
    <property type="entry name" value="S-adenosyl-L-methionine-dependent methyltransferases"/>
    <property type="match status" value="1"/>
</dbReference>
<evidence type="ECO:0000259" key="1">
    <source>
        <dbReference type="Pfam" id="PF08242"/>
    </source>
</evidence>
<dbReference type="AlphaFoldDB" id="A0AAV9IKL9"/>
<comment type="caution">
    <text evidence="2">The sequence shown here is derived from an EMBL/GenBank/DDBJ whole genome shotgun (WGS) entry which is preliminary data.</text>
</comment>
<reference evidence="2 3" key="1">
    <citation type="submission" date="2022-07" db="EMBL/GenBank/DDBJ databases">
        <title>Genome-wide signatures of adaptation to extreme environments.</title>
        <authorList>
            <person name="Cho C.H."/>
            <person name="Yoon H.S."/>
        </authorList>
    </citation>
    <scope>NUCLEOTIDE SEQUENCE [LARGE SCALE GENOMIC DNA]</scope>
    <source>
        <strain evidence="2 3">108.79 E11</strain>
    </source>
</reference>
<dbReference type="InterPro" id="IPR013217">
    <property type="entry name" value="Methyltransf_12"/>
</dbReference>
<organism evidence="2 3">
    <name type="scientific">Galdieria yellowstonensis</name>
    <dbReference type="NCBI Taxonomy" id="3028027"/>
    <lineage>
        <taxon>Eukaryota</taxon>
        <taxon>Rhodophyta</taxon>
        <taxon>Bangiophyceae</taxon>
        <taxon>Galdieriales</taxon>
        <taxon>Galdieriaceae</taxon>
        <taxon>Galdieria</taxon>
    </lineage>
</organism>
<evidence type="ECO:0000313" key="2">
    <source>
        <dbReference type="EMBL" id="KAK4527973.1"/>
    </source>
</evidence>
<keyword evidence="3" id="KW-1185">Reference proteome</keyword>
<accession>A0AAV9IKL9</accession>
<dbReference type="PANTHER" id="PTHR43861">
    <property type="entry name" value="TRANS-ACONITATE 2-METHYLTRANSFERASE-RELATED"/>
    <property type="match status" value="1"/>
</dbReference>